<dbReference type="OrthoDB" id="2365485at2759"/>
<dbReference type="Gene3D" id="3.80.10.10">
    <property type="entry name" value="Ribonuclease Inhibitor"/>
    <property type="match status" value="1"/>
</dbReference>
<dbReference type="PANTHER" id="PTHR38926">
    <property type="entry name" value="F-BOX DOMAIN CONTAINING PROTEIN, EXPRESSED"/>
    <property type="match status" value="1"/>
</dbReference>
<protein>
    <recommendedName>
        <fullName evidence="3">F-box domain-containing protein</fullName>
    </recommendedName>
</protein>
<organism evidence="1 2">
    <name type="scientific">Modicella reniformis</name>
    <dbReference type="NCBI Taxonomy" id="1440133"/>
    <lineage>
        <taxon>Eukaryota</taxon>
        <taxon>Fungi</taxon>
        <taxon>Fungi incertae sedis</taxon>
        <taxon>Mucoromycota</taxon>
        <taxon>Mortierellomycotina</taxon>
        <taxon>Mortierellomycetes</taxon>
        <taxon>Mortierellales</taxon>
        <taxon>Mortierellaceae</taxon>
        <taxon>Modicella</taxon>
    </lineage>
</organism>
<proteinExistence type="predicted"/>
<dbReference type="EMBL" id="JAAAHW010009526">
    <property type="protein sequence ID" value="KAF9939511.1"/>
    <property type="molecule type" value="Genomic_DNA"/>
</dbReference>
<sequence>MTLLRVFRRGKLPRVPEGRQNSGTQLSQLHPLYLPEVLRIIFSYLTQHTLKTNVRFVCKQWFAASRPIIHLQALWKDRISNNYNHRFLLTRLDQVTHLRVLFEQLWVLNNTEFAWQELLETVDSLRLSGRLRITTLILNRVNFLESRIYTLLPKLSTLTEIRIEKMVQPTLCLGVILALCPNLREFSINHLDNFHHIEDNTDPCWPGTTHDMTRSKESGIRSIIIKRMSVEQSTLERILARCPQLNVLKLIGLCGTNFQTEPFNRPKFFTTIAKTCPQLECFHLSFQDIRMTQQDALMLNRTFYWDVQSMEQTQSHLQNQRLTTLSLYDNDLVDLPRSNPFEFSPYSNTLTSLEILTSSSQAPHHYVSHALHNFLCTIPTLVHLVAPEIPYFAEYLDLNGRADDEKEGFYYPRTCGRDRSTTHPHRIQRRMWACRGLRTLHLPFHSLGEDHPSVENGRIMFGYLARACPDLRDLAIQRKDLNMTLKGGMCLLTRMRHLERLTIVTDTSVRLERKDLEWLAKHPVKRSKLLLLPRFHRKSEVSRLQLSTIASTTTTTTTTTTSSLSLRDSSSGKSINMDDDSISNISAKTSEFELWTIEEMKDVGTVIELEKCRRELAERGCWPKLSFLCLHYAPIRNTHVTGFERYLPAMIRDVRPDIEFRRDARRWPLD</sequence>
<accession>A0A9P6IMF9</accession>
<evidence type="ECO:0000313" key="2">
    <source>
        <dbReference type="Proteomes" id="UP000749646"/>
    </source>
</evidence>
<evidence type="ECO:0000313" key="1">
    <source>
        <dbReference type="EMBL" id="KAF9939511.1"/>
    </source>
</evidence>
<name>A0A9P6IMF9_9FUNG</name>
<dbReference type="Gene3D" id="1.20.1280.50">
    <property type="match status" value="1"/>
</dbReference>
<dbReference type="InterPro" id="IPR032675">
    <property type="entry name" value="LRR_dom_sf"/>
</dbReference>
<evidence type="ECO:0008006" key="3">
    <source>
        <dbReference type="Google" id="ProtNLM"/>
    </source>
</evidence>
<gene>
    <name evidence="1" type="ORF">BGZ65_010353</name>
</gene>
<comment type="caution">
    <text evidence="1">The sequence shown here is derived from an EMBL/GenBank/DDBJ whole genome shotgun (WGS) entry which is preliminary data.</text>
</comment>
<dbReference type="SUPFAM" id="SSF52047">
    <property type="entry name" value="RNI-like"/>
    <property type="match status" value="1"/>
</dbReference>
<dbReference type="InterPro" id="IPR036047">
    <property type="entry name" value="F-box-like_dom_sf"/>
</dbReference>
<dbReference type="Proteomes" id="UP000749646">
    <property type="component" value="Unassembled WGS sequence"/>
</dbReference>
<dbReference type="AlphaFoldDB" id="A0A9P6IMF9"/>
<dbReference type="SUPFAM" id="SSF81383">
    <property type="entry name" value="F-box domain"/>
    <property type="match status" value="1"/>
</dbReference>
<reference evidence="1" key="1">
    <citation type="journal article" date="2020" name="Fungal Divers.">
        <title>Resolving the Mortierellaceae phylogeny through synthesis of multi-gene phylogenetics and phylogenomics.</title>
        <authorList>
            <person name="Vandepol N."/>
            <person name="Liber J."/>
            <person name="Desiro A."/>
            <person name="Na H."/>
            <person name="Kennedy M."/>
            <person name="Barry K."/>
            <person name="Grigoriev I.V."/>
            <person name="Miller A.N."/>
            <person name="O'Donnell K."/>
            <person name="Stajich J.E."/>
            <person name="Bonito G."/>
        </authorList>
    </citation>
    <scope>NUCLEOTIDE SEQUENCE</scope>
    <source>
        <strain evidence="1">MES-2147</strain>
    </source>
</reference>
<dbReference type="PANTHER" id="PTHR38926:SF72">
    <property type="entry name" value="IM:7136021-RELATED"/>
    <property type="match status" value="1"/>
</dbReference>
<keyword evidence="2" id="KW-1185">Reference proteome</keyword>